<dbReference type="Proteomes" id="UP000245086">
    <property type="component" value="Unassembled WGS sequence"/>
</dbReference>
<feature type="transmembrane region" description="Helical" evidence="2">
    <location>
        <begin position="53"/>
        <end position="71"/>
    </location>
</feature>
<keyword evidence="2" id="KW-0812">Transmembrane</keyword>
<evidence type="ECO:0000313" key="4">
    <source>
        <dbReference type="Proteomes" id="UP000245086"/>
    </source>
</evidence>
<evidence type="ECO:0000256" key="2">
    <source>
        <dbReference type="SAM" id="Phobius"/>
    </source>
</evidence>
<organism evidence="3 4">
    <name type="scientific">Candidatus Phycosocius bacilliformis</name>
    <dbReference type="NCBI Taxonomy" id="1445552"/>
    <lineage>
        <taxon>Bacteria</taxon>
        <taxon>Pseudomonadati</taxon>
        <taxon>Pseudomonadota</taxon>
        <taxon>Alphaproteobacteria</taxon>
        <taxon>Caulobacterales</taxon>
        <taxon>Caulobacterales incertae sedis</taxon>
        <taxon>Candidatus Phycosocius</taxon>
    </lineage>
</organism>
<comment type="caution">
    <text evidence="3">The sequence shown here is derived from an EMBL/GenBank/DDBJ whole genome shotgun (WGS) entry which is preliminary data.</text>
</comment>
<feature type="transmembrane region" description="Helical" evidence="2">
    <location>
        <begin position="165"/>
        <end position="181"/>
    </location>
</feature>
<accession>A0A2P2ECK3</accession>
<proteinExistence type="predicted"/>
<keyword evidence="2" id="KW-1133">Transmembrane helix</keyword>
<feature type="transmembrane region" description="Helical" evidence="2">
    <location>
        <begin position="132"/>
        <end position="153"/>
    </location>
</feature>
<dbReference type="EMBL" id="BFBR01000008">
    <property type="protein sequence ID" value="GBF58785.1"/>
    <property type="molecule type" value="Genomic_DNA"/>
</dbReference>
<gene>
    <name evidence="3" type="ORF">PbB2_02473</name>
</gene>
<feature type="transmembrane region" description="Helical" evidence="2">
    <location>
        <begin position="83"/>
        <end position="104"/>
    </location>
</feature>
<sequence length="225" mass="24863">MGKRRYLPGVEIAQTPEEKITAGPQKFLFWTDKRHIAPNAETKITCAIAEARADASLSALVLILIGLPYFVNENSNVAFFSNPIYPLTTVAVFVIYLLGAVVVASQNLPKSNGQNLAFRSGIPESKTRLSRLILWVWMILAFSYLGALIAHSLGSVWPKPLIDNQVMVMAMGIAVPVLYSARRVQELLLWVLDLRAEQGHDLAQGAESRGTDPNSKAAWYQRSIK</sequence>
<name>A0A2P2ECK3_9PROT</name>
<reference evidence="3 4" key="1">
    <citation type="journal article" date="2018" name="Genome Announc.">
        <title>Draft Genome Sequence of "Candidatus Phycosocius bacilliformis," an Alphaproteobacterial Ectosymbiont of the Hydrocarbon-Producing Green Alga Botryococcus braunii.</title>
        <authorList>
            <person name="Tanabe Y."/>
            <person name="Yamaguchi H."/>
            <person name="Watanabe M.M."/>
        </authorList>
    </citation>
    <scope>NUCLEOTIDE SEQUENCE [LARGE SCALE GENOMIC DNA]</scope>
    <source>
        <strain evidence="3 4">BOTRYCO-2</strain>
    </source>
</reference>
<keyword evidence="2" id="KW-0472">Membrane</keyword>
<evidence type="ECO:0000256" key="1">
    <source>
        <dbReference type="SAM" id="MobiDB-lite"/>
    </source>
</evidence>
<keyword evidence="4" id="KW-1185">Reference proteome</keyword>
<feature type="region of interest" description="Disordered" evidence="1">
    <location>
        <begin position="203"/>
        <end position="225"/>
    </location>
</feature>
<protein>
    <submittedName>
        <fullName evidence="3">Uncharacterized protein</fullName>
    </submittedName>
</protein>
<evidence type="ECO:0000313" key="3">
    <source>
        <dbReference type="EMBL" id="GBF58785.1"/>
    </source>
</evidence>
<dbReference type="AlphaFoldDB" id="A0A2P2ECK3"/>